<proteinExistence type="predicted"/>
<feature type="non-terminal residue" evidence="1">
    <location>
        <position position="38"/>
    </location>
</feature>
<accession>V4W3N4</accession>
<dbReference type="InParanoid" id="V4W3N4"/>
<name>V4W3N4_CITCL</name>
<organism evidence="1 2">
    <name type="scientific">Citrus clementina</name>
    <name type="common">Clementine</name>
    <name type="synonym">Citrus deliciosa x Citrus sinensis</name>
    <dbReference type="NCBI Taxonomy" id="85681"/>
    <lineage>
        <taxon>Eukaryota</taxon>
        <taxon>Viridiplantae</taxon>
        <taxon>Streptophyta</taxon>
        <taxon>Embryophyta</taxon>
        <taxon>Tracheophyta</taxon>
        <taxon>Spermatophyta</taxon>
        <taxon>Magnoliopsida</taxon>
        <taxon>eudicotyledons</taxon>
        <taxon>Gunneridae</taxon>
        <taxon>Pentapetalae</taxon>
        <taxon>rosids</taxon>
        <taxon>malvids</taxon>
        <taxon>Sapindales</taxon>
        <taxon>Rutaceae</taxon>
        <taxon>Aurantioideae</taxon>
        <taxon>Citrus</taxon>
    </lineage>
</organism>
<keyword evidence="2" id="KW-1185">Reference proteome</keyword>
<dbReference type="KEGG" id="cic:CICLE_v100180632m"/>
<dbReference type="EMBL" id="KI536312">
    <property type="protein sequence ID" value="ESR60609.1"/>
    <property type="molecule type" value="Genomic_DNA"/>
</dbReference>
<evidence type="ECO:0000313" key="1">
    <source>
        <dbReference type="EMBL" id="ESR60609.1"/>
    </source>
</evidence>
<gene>
    <name evidence="1" type="ORF">CICLE_v100180632mg</name>
</gene>
<reference evidence="1 2" key="1">
    <citation type="submission" date="2013-10" db="EMBL/GenBank/DDBJ databases">
        <authorList>
            <consortium name="International Citrus Genome Consortium"/>
            <person name="Jenkins J."/>
            <person name="Schmutz J."/>
            <person name="Prochnik S."/>
            <person name="Rokhsar D."/>
            <person name="Gmitter F."/>
            <person name="Ollitrault P."/>
            <person name="Machado M."/>
            <person name="Talon M."/>
            <person name="Wincker P."/>
            <person name="Jaillon O."/>
            <person name="Morgante M."/>
        </authorList>
    </citation>
    <scope>NUCLEOTIDE SEQUENCE</scope>
    <source>
        <strain evidence="2">cv. Clemenules</strain>
    </source>
</reference>
<dbReference type="Proteomes" id="UP000030687">
    <property type="component" value="Unassembled WGS sequence"/>
</dbReference>
<dbReference type="PANTHER" id="PTHR36143:SF4">
    <property type="entry name" value="OS08G0177500 PROTEIN"/>
    <property type="match status" value="1"/>
</dbReference>
<dbReference type="Gramene" id="ESR60609">
    <property type="protein sequence ID" value="ESR60609"/>
    <property type="gene ID" value="CICLE_v100180632mg"/>
</dbReference>
<sequence length="38" mass="4424">MVLHKLRERRIFTLLVKEKDSQLISLQLLFQLNAKGGS</sequence>
<protein>
    <submittedName>
        <fullName evidence="1">Uncharacterized protein</fullName>
    </submittedName>
</protein>
<dbReference type="AlphaFoldDB" id="V4W3N4"/>
<evidence type="ECO:0000313" key="2">
    <source>
        <dbReference type="Proteomes" id="UP000030687"/>
    </source>
</evidence>
<dbReference type="PANTHER" id="PTHR36143">
    <property type="entry name" value="OS08G0177500 PROTEIN"/>
    <property type="match status" value="1"/>
</dbReference>